<protein>
    <submittedName>
        <fullName evidence="3">Uncharacterized protein</fullName>
    </submittedName>
</protein>
<feature type="region of interest" description="Disordered" evidence="1">
    <location>
        <begin position="1"/>
        <end position="59"/>
    </location>
</feature>
<evidence type="ECO:0000313" key="4">
    <source>
        <dbReference type="EMBL" id="COX52812.1"/>
    </source>
</evidence>
<evidence type="ECO:0000313" key="2">
    <source>
        <dbReference type="EMBL" id="CKR31938.1"/>
    </source>
</evidence>
<reference evidence="3" key="2">
    <citation type="submission" date="2015-03" db="EMBL/GenBank/DDBJ databases">
        <authorList>
            <person name="Murphy D."/>
        </authorList>
    </citation>
    <scope>NUCLEOTIDE SEQUENCE [LARGE SCALE GENOMIC DNA]</scope>
    <source>
        <strain evidence="3">K00500041</strain>
    </source>
</reference>
<dbReference type="Proteomes" id="UP000049023">
    <property type="component" value="Unassembled WGS sequence"/>
</dbReference>
<sequence length="59" mass="5762">MHTPSVSNGATSSSLAATATMTPPAGNACINRPRAATTRAASTSDNAPATYAAAISPTE</sequence>
<organism evidence="3 5">
    <name type="scientific">Mycobacterium tuberculosis</name>
    <dbReference type="NCBI Taxonomy" id="1773"/>
    <lineage>
        <taxon>Bacteria</taxon>
        <taxon>Bacillati</taxon>
        <taxon>Actinomycetota</taxon>
        <taxon>Actinomycetes</taxon>
        <taxon>Mycobacteriales</taxon>
        <taxon>Mycobacteriaceae</taxon>
        <taxon>Mycobacterium</taxon>
        <taxon>Mycobacterium tuberculosis complex</taxon>
    </lineage>
</organism>
<evidence type="ECO:0000313" key="7">
    <source>
        <dbReference type="Proteomes" id="UP000049023"/>
    </source>
</evidence>
<evidence type="ECO:0000313" key="3">
    <source>
        <dbReference type="EMBL" id="COV07746.1"/>
    </source>
</evidence>
<evidence type="ECO:0000313" key="6">
    <source>
        <dbReference type="Proteomes" id="UP000039021"/>
    </source>
</evidence>
<name>A0A0U0QL65_MYCTX</name>
<evidence type="ECO:0000313" key="5">
    <source>
        <dbReference type="Proteomes" id="UP000038802"/>
    </source>
</evidence>
<dbReference type="EMBL" id="CSAE01000027">
    <property type="protein sequence ID" value="COV07746.1"/>
    <property type="molecule type" value="Genomic_DNA"/>
</dbReference>
<dbReference type="EMBL" id="CNFU01000152">
    <property type="protein sequence ID" value="CKR31938.1"/>
    <property type="molecule type" value="Genomic_DNA"/>
</dbReference>
<evidence type="ECO:0000256" key="1">
    <source>
        <dbReference type="SAM" id="MobiDB-lite"/>
    </source>
</evidence>
<dbReference type="Proteomes" id="UP000039021">
    <property type="component" value="Unassembled WGS sequence"/>
</dbReference>
<reference evidence="5 6" key="1">
    <citation type="submission" date="2015-03" db="EMBL/GenBank/DDBJ databases">
        <authorList>
            <consortium name="Pathogen Informatics"/>
        </authorList>
    </citation>
    <scope>NUCLEOTIDE SEQUENCE [LARGE SCALE GENOMIC DNA]</scope>
    <source>
        <strain evidence="2 7">Bir 187</strain>
        <strain evidence="5">K00500041</strain>
        <strain evidence="6">N09902308</strain>
    </source>
</reference>
<accession>A0A0U0QL65</accession>
<dbReference type="EMBL" id="CSBK01000538">
    <property type="protein sequence ID" value="COX52812.1"/>
    <property type="molecule type" value="Genomic_DNA"/>
</dbReference>
<gene>
    <name evidence="3" type="ORF">ERS007703_00458</name>
    <name evidence="4" type="ORF">ERS007739_01418</name>
    <name evidence="2" type="ORF">ERS027661_01018</name>
</gene>
<reference evidence="4" key="3">
    <citation type="submission" date="2015-03" db="EMBL/GenBank/DDBJ databases">
        <authorList>
            <consortium name="Pathogen Informatics"/>
            <person name="Murphy D."/>
        </authorList>
    </citation>
    <scope>NUCLEOTIDE SEQUENCE</scope>
    <source>
        <strain evidence="4">N09902308</strain>
    </source>
</reference>
<dbReference type="AlphaFoldDB" id="A0A0U0QL65"/>
<dbReference type="Proteomes" id="UP000038802">
    <property type="component" value="Unassembled WGS sequence"/>
</dbReference>
<proteinExistence type="predicted"/>
<feature type="compositionally biased region" description="Low complexity" evidence="1">
    <location>
        <begin position="7"/>
        <end position="44"/>
    </location>
</feature>